<reference evidence="2 3" key="2">
    <citation type="submission" date="2014-12" db="EMBL/GenBank/DDBJ databases">
        <title>Draft Genome Sequence of Pseudoalteromonas luteoviolacea HI1.</title>
        <authorList>
            <person name="Asahina A.Y."/>
            <person name="Hadfield M.G."/>
        </authorList>
    </citation>
    <scope>NUCLEOTIDE SEQUENCE [LARGE SCALE GENOMIC DNA]</scope>
    <source>
        <strain evidence="2 3">HI1</strain>
    </source>
</reference>
<accession>A0A023PYY3</accession>
<reference evidence="1" key="1">
    <citation type="journal article" date="2014" name="Science">
        <title>Marine tubeworm metamorphosis induced by arrays of bacterial phage tail-like structures.</title>
        <authorList>
            <person name="Shikuma N.J."/>
            <person name="Pilhofer M."/>
            <person name="Weiss G.L."/>
            <person name="Hadfield M.G."/>
            <person name="Jensen G.J."/>
            <person name="Newman D.K."/>
        </authorList>
    </citation>
    <scope>NUCLEOTIDE SEQUENCE</scope>
    <source>
        <strain evidence="1">HI1</strain>
    </source>
</reference>
<proteinExistence type="predicted"/>
<dbReference type="OrthoDB" id="6312676at2"/>
<evidence type="ECO:0000313" key="1">
    <source>
        <dbReference type="EMBL" id="AHX39814.1"/>
    </source>
</evidence>
<dbReference type="EMBL" id="KF724688">
    <property type="protein sequence ID" value="AHX39814.1"/>
    <property type="molecule type" value="Genomic_DNA"/>
</dbReference>
<evidence type="ECO:0000313" key="2">
    <source>
        <dbReference type="EMBL" id="KID56131.1"/>
    </source>
</evidence>
<gene>
    <name evidence="2" type="ORF">JF50_17740</name>
</gene>
<evidence type="ECO:0000313" key="3">
    <source>
        <dbReference type="Proteomes" id="UP000031327"/>
    </source>
</evidence>
<dbReference type="Gene3D" id="1.25.40.10">
    <property type="entry name" value="Tetratricopeptide repeat domain"/>
    <property type="match status" value="1"/>
</dbReference>
<dbReference type="EMBL" id="JWIC01000007">
    <property type="protein sequence ID" value="KID56131.1"/>
    <property type="molecule type" value="Genomic_DNA"/>
</dbReference>
<name>A0A023PYY3_9GAMM</name>
<dbReference type="InterPro" id="IPR011990">
    <property type="entry name" value="TPR-like_helical_dom_sf"/>
</dbReference>
<organism evidence="1">
    <name type="scientific">Pseudoalteromonas luteoviolacea</name>
    <dbReference type="NCBI Taxonomy" id="43657"/>
    <lineage>
        <taxon>Bacteria</taxon>
        <taxon>Pseudomonadati</taxon>
        <taxon>Pseudomonadota</taxon>
        <taxon>Gammaproteobacteria</taxon>
        <taxon>Alteromonadales</taxon>
        <taxon>Pseudoalteromonadaceae</taxon>
        <taxon>Pseudoalteromonas</taxon>
    </lineage>
</organism>
<dbReference type="RefSeq" id="WP_039610705.1">
    <property type="nucleotide sequence ID" value="NZ_JWIC01000007.1"/>
</dbReference>
<dbReference type="AlphaFoldDB" id="A0A023PYY3"/>
<dbReference type="Proteomes" id="UP000031327">
    <property type="component" value="Unassembled WGS sequence"/>
</dbReference>
<sequence length="341" mass="38316">MKYIGVVVAVILCLAIHNVVAIDSVNYEYESDSEKIKDLSLNYPAKAIELYKQNATQYLLRSNEDTMSAYTSALIAASNAQNIDLIEEIIGLIADDRLAPFRESYLFTVINVIGVSYTMNMQYEQAIKTHKCALNYTNSHMEKMISKVNLAITYRMYNQPALSYQILQTVDEAILNGRRAAGVLVEKGNTAMVLGEFDAAIRAYKAARVQYINGGHHRNAMRVVVHLLGAALLDERYELFTASRKKLDPQSSNYLTENELIYLKWLDLIYPSIQDNQISEMVVTYTSDNFALFVEAGFQAPVESLLKKMKAQHIVSDDPSAANVVMKINDKLAHGWCDGDK</sequence>
<protein>
    <recommendedName>
        <fullName evidence="4">Tetratricopeptide repeat protein</fullName>
    </recommendedName>
</protein>
<dbReference type="SUPFAM" id="SSF48452">
    <property type="entry name" value="TPR-like"/>
    <property type="match status" value="1"/>
</dbReference>
<evidence type="ECO:0008006" key="4">
    <source>
        <dbReference type="Google" id="ProtNLM"/>
    </source>
</evidence>